<proteinExistence type="predicted"/>
<reference evidence="1" key="1">
    <citation type="submission" date="2021-01" db="EMBL/GenBank/DDBJ databases">
        <authorList>
            <consortium name="Genoscope - CEA"/>
            <person name="William W."/>
        </authorList>
    </citation>
    <scope>NUCLEOTIDE SEQUENCE</scope>
</reference>
<accession>A0A8S1VPJ1</accession>
<sequence>MNYLSKSNNRFKKLQIIVVKELLVIRTLVQQKRRNPRRKKRYNIKLNPREEIQLVFCKSQLMMKKVNNINQNIKNQYYRAKVCWDF</sequence>
<dbReference type="Proteomes" id="UP000683925">
    <property type="component" value="Unassembled WGS sequence"/>
</dbReference>
<comment type="caution">
    <text evidence="1">The sequence shown here is derived from an EMBL/GenBank/DDBJ whole genome shotgun (WGS) entry which is preliminary data.</text>
</comment>
<evidence type="ECO:0000313" key="2">
    <source>
        <dbReference type="Proteomes" id="UP000683925"/>
    </source>
</evidence>
<dbReference type="AlphaFoldDB" id="A0A8S1VPJ1"/>
<evidence type="ECO:0000313" key="1">
    <source>
        <dbReference type="EMBL" id="CAD8178927.1"/>
    </source>
</evidence>
<organism evidence="1 2">
    <name type="scientific">Paramecium octaurelia</name>
    <dbReference type="NCBI Taxonomy" id="43137"/>
    <lineage>
        <taxon>Eukaryota</taxon>
        <taxon>Sar</taxon>
        <taxon>Alveolata</taxon>
        <taxon>Ciliophora</taxon>
        <taxon>Intramacronucleata</taxon>
        <taxon>Oligohymenophorea</taxon>
        <taxon>Peniculida</taxon>
        <taxon>Parameciidae</taxon>
        <taxon>Paramecium</taxon>
    </lineage>
</organism>
<name>A0A8S1VPJ1_PAROT</name>
<gene>
    <name evidence="1" type="ORF">POCTA_138.1.T0720023</name>
</gene>
<dbReference type="EMBL" id="CAJJDP010000071">
    <property type="protein sequence ID" value="CAD8178927.1"/>
    <property type="molecule type" value="Genomic_DNA"/>
</dbReference>
<protein>
    <submittedName>
        <fullName evidence="1">Uncharacterized protein</fullName>
    </submittedName>
</protein>
<keyword evidence="2" id="KW-1185">Reference proteome</keyword>